<dbReference type="EMBL" id="JABCJE010000013">
    <property type="protein sequence ID" value="NVO25293.1"/>
    <property type="molecule type" value="Genomic_DNA"/>
</dbReference>
<reference evidence="2 3" key="1">
    <citation type="submission" date="2020-04" db="EMBL/GenBank/DDBJ databases">
        <title>Donghicola sp., a member of the Rhodobacteraceae family isolated from mangrove forest in Thailand.</title>
        <authorList>
            <person name="Charoenyingcharoen P."/>
            <person name="Yukphan P."/>
        </authorList>
    </citation>
    <scope>NUCLEOTIDE SEQUENCE [LARGE SCALE GENOMIC DNA]</scope>
    <source>
        <strain evidence="2 3">B5-SW-15</strain>
    </source>
</reference>
<protein>
    <submittedName>
        <fullName evidence="2">Dual specificity protein phosphatase family protein</fullName>
    </submittedName>
</protein>
<dbReference type="Gene3D" id="3.90.190.10">
    <property type="entry name" value="Protein tyrosine phosphatase superfamily"/>
    <property type="match status" value="1"/>
</dbReference>
<accession>A0A850Q8L7</accession>
<dbReference type="InterPro" id="IPR000387">
    <property type="entry name" value="Tyr_Pase_dom"/>
</dbReference>
<organism evidence="2 3">
    <name type="scientific">Donghicola mangrovi</name>
    <dbReference type="NCBI Taxonomy" id="2729614"/>
    <lineage>
        <taxon>Bacteria</taxon>
        <taxon>Pseudomonadati</taxon>
        <taxon>Pseudomonadota</taxon>
        <taxon>Alphaproteobacteria</taxon>
        <taxon>Rhodobacterales</taxon>
        <taxon>Roseobacteraceae</taxon>
        <taxon>Donghicola</taxon>
    </lineage>
</organism>
<dbReference type="AlphaFoldDB" id="A0A850Q8L7"/>
<proteinExistence type="predicted"/>
<name>A0A850Q8L7_9RHOB</name>
<dbReference type="CDD" id="cd14498">
    <property type="entry name" value="DSP"/>
    <property type="match status" value="1"/>
</dbReference>
<dbReference type="RefSeq" id="WP_177158838.1">
    <property type="nucleotide sequence ID" value="NZ_JABCJE010000013.1"/>
</dbReference>
<dbReference type="PROSITE" id="PS50056">
    <property type="entry name" value="TYR_PHOSPHATASE_2"/>
    <property type="match status" value="1"/>
</dbReference>
<feature type="domain" description="Tyrosine specific protein phosphatases" evidence="1">
    <location>
        <begin position="111"/>
        <end position="176"/>
    </location>
</feature>
<sequence>MTTAEIDRIKEAFARADAARDPMHLIHRNLYGRGIDLYIGNKQAASDPAYLAEHGVGTVVNCAVNLDINMVTNVDPETRNLPFGWSPVRYYKLGIVDGPGNPTPMLLAGYYQLKGLIEQTFPQKPSYPWQGTGNILVNCRGGRSRSVTLVALFLHLECPSNYPTLQAAIDHIRVARQLHPDEWPQAPKQVLVDAAQWSADMVAMIRPFEPATITEGE</sequence>
<evidence type="ECO:0000313" key="2">
    <source>
        <dbReference type="EMBL" id="NVO25293.1"/>
    </source>
</evidence>
<gene>
    <name evidence="2" type="ORF">HJ536_18195</name>
</gene>
<evidence type="ECO:0000259" key="1">
    <source>
        <dbReference type="PROSITE" id="PS50056"/>
    </source>
</evidence>
<dbReference type="InterPro" id="IPR029021">
    <property type="entry name" value="Prot-tyrosine_phosphatase-like"/>
</dbReference>
<comment type="caution">
    <text evidence="2">The sequence shown here is derived from an EMBL/GenBank/DDBJ whole genome shotgun (WGS) entry which is preliminary data.</text>
</comment>
<evidence type="ECO:0000313" key="3">
    <source>
        <dbReference type="Proteomes" id="UP000592216"/>
    </source>
</evidence>
<dbReference type="Proteomes" id="UP000592216">
    <property type="component" value="Unassembled WGS sequence"/>
</dbReference>
<dbReference type="SUPFAM" id="SSF52799">
    <property type="entry name" value="(Phosphotyrosine protein) phosphatases II"/>
    <property type="match status" value="1"/>
</dbReference>